<evidence type="ECO:0000256" key="1">
    <source>
        <dbReference type="ARBA" id="ARBA00004651"/>
    </source>
</evidence>
<organism evidence="9 10">
    <name type="scientific">Spelaeicoccus albus</name>
    <dbReference type="NCBI Taxonomy" id="1280376"/>
    <lineage>
        <taxon>Bacteria</taxon>
        <taxon>Bacillati</taxon>
        <taxon>Actinomycetota</taxon>
        <taxon>Actinomycetes</taxon>
        <taxon>Micrococcales</taxon>
        <taxon>Brevibacteriaceae</taxon>
        <taxon>Spelaeicoccus</taxon>
    </lineage>
</organism>
<feature type="transmembrane region" description="Helical" evidence="8">
    <location>
        <begin position="55"/>
        <end position="76"/>
    </location>
</feature>
<comment type="caution">
    <text evidence="9">The sequence shown here is derived from an EMBL/GenBank/DDBJ whole genome shotgun (WGS) entry which is preliminary data.</text>
</comment>
<evidence type="ECO:0000256" key="6">
    <source>
        <dbReference type="ARBA" id="ARBA00023136"/>
    </source>
</evidence>
<feature type="transmembrane region" description="Helical" evidence="8">
    <location>
        <begin position="387"/>
        <end position="406"/>
    </location>
</feature>
<keyword evidence="4 8" id="KW-0812">Transmembrane</keyword>
<keyword evidence="5 8" id="KW-1133">Transmembrane helix</keyword>
<feature type="transmembrane region" description="Helical" evidence="8">
    <location>
        <begin position="311"/>
        <end position="330"/>
    </location>
</feature>
<comment type="similarity">
    <text evidence="7">Belongs to the GntP permease family.</text>
</comment>
<dbReference type="GO" id="GO:0015128">
    <property type="term" value="F:gluconate transmembrane transporter activity"/>
    <property type="evidence" value="ECO:0007669"/>
    <property type="project" value="InterPro"/>
</dbReference>
<evidence type="ECO:0000256" key="5">
    <source>
        <dbReference type="ARBA" id="ARBA00022989"/>
    </source>
</evidence>
<dbReference type="Pfam" id="PF02447">
    <property type="entry name" value="GntP_permease"/>
    <property type="match status" value="1"/>
</dbReference>
<dbReference type="NCBIfam" id="TIGR00791">
    <property type="entry name" value="gntP"/>
    <property type="match status" value="1"/>
</dbReference>
<accession>A0A7Z0AAZ0</accession>
<feature type="transmembrane region" description="Helical" evidence="8">
    <location>
        <begin position="268"/>
        <end position="290"/>
    </location>
</feature>
<reference evidence="9 10" key="1">
    <citation type="submission" date="2020-07" db="EMBL/GenBank/DDBJ databases">
        <title>Sequencing the genomes of 1000 actinobacteria strains.</title>
        <authorList>
            <person name="Klenk H.-P."/>
        </authorList>
    </citation>
    <scope>NUCLEOTIDE SEQUENCE [LARGE SCALE GENOMIC DNA]</scope>
    <source>
        <strain evidence="9 10">DSM 26341</strain>
    </source>
</reference>
<evidence type="ECO:0000313" key="9">
    <source>
        <dbReference type="EMBL" id="NYI66871.1"/>
    </source>
</evidence>
<feature type="transmembrane region" description="Helical" evidence="8">
    <location>
        <begin position="230"/>
        <end position="248"/>
    </location>
</feature>
<evidence type="ECO:0000256" key="3">
    <source>
        <dbReference type="ARBA" id="ARBA00022475"/>
    </source>
</evidence>
<dbReference type="PANTHER" id="PTHR30354">
    <property type="entry name" value="GNT FAMILY GLUCONATE TRANSPORTER"/>
    <property type="match status" value="1"/>
</dbReference>
<keyword evidence="3" id="KW-1003">Cell membrane</keyword>
<feature type="transmembrane region" description="Helical" evidence="8">
    <location>
        <begin position="136"/>
        <end position="154"/>
    </location>
</feature>
<dbReference type="EMBL" id="JACBZP010000001">
    <property type="protein sequence ID" value="NYI66871.1"/>
    <property type="molecule type" value="Genomic_DNA"/>
</dbReference>
<dbReference type="RefSeq" id="WP_179426503.1">
    <property type="nucleotide sequence ID" value="NZ_JACBZP010000001.1"/>
</dbReference>
<evidence type="ECO:0000256" key="8">
    <source>
        <dbReference type="SAM" id="Phobius"/>
    </source>
</evidence>
<dbReference type="PANTHER" id="PTHR30354:SF22">
    <property type="entry name" value="HIGH-AFFINITY GLUCONATE TRANSPORTER"/>
    <property type="match status" value="1"/>
</dbReference>
<sequence>MPLVIVAAAIVVLLLLIIKFKVHTFIALVIVSFLTAIALGMPVSKIVESIEGGFGDTLASVGLIFGFGAILGKLIADSGGAQRIAETLVGKFGQRYIQWAVVLVALILGVALFFEVGIVLLVPIVYQMAKQVKLPLMYLGLPMATGLSVMHGFLPPHPGPTVIAAQYHANLGMVLLYGVIIAIPTVVIAGPLFTAVARKYAPGAFAMNKKAGVLATIGDAEQRDLEDTPGFGISALTALFPVILMMIATITDLVRQAAGVDDNLAFRIVAMIGKPSTVMLISVLFAVYTMGIHRKIPMSKLMESAESSVKAVGMLLLIIGVSGSLKEVLINGGVGDYVADMFAGSTLSPLLLAWIIASVVRIAQGSATVAALTTAGLVIPLVQDSDVNLALITLATGAGSLIASHVNDTGFWIVKESFGLSVKETLATWTVLETVIAVCGLGFVLLLGLFV</sequence>
<evidence type="ECO:0000313" key="10">
    <source>
        <dbReference type="Proteomes" id="UP000539111"/>
    </source>
</evidence>
<proteinExistence type="inferred from homology"/>
<evidence type="ECO:0000256" key="2">
    <source>
        <dbReference type="ARBA" id="ARBA00022448"/>
    </source>
</evidence>
<keyword evidence="2" id="KW-0813">Transport</keyword>
<keyword evidence="6 8" id="KW-0472">Membrane</keyword>
<dbReference type="PIRSF" id="PIRSF002746">
    <property type="entry name" value="Gluconate_transporter"/>
    <property type="match status" value="1"/>
</dbReference>
<dbReference type="AlphaFoldDB" id="A0A7Z0AAZ0"/>
<gene>
    <name evidence="9" type="ORF">BJY26_001177</name>
</gene>
<comment type="subcellular location">
    <subcellularLocation>
        <location evidence="1">Cell membrane</location>
        <topology evidence="1">Multi-pass membrane protein</topology>
    </subcellularLocation>
</comment>
<dbReference type="InterPro" id="IPR003474">
    <property type="entry name" value="Glcn_transporter"/>
</dbReference>
<feature type="transmembrane region" description="Helical" evidence="8">
    <location>
        <begin position="350"/>
        <end position="375"/>
    </location>
</feature>
<protein>
    <submittedName>
        <fullName evidence="9">GntP family gluconate:H+ symporter</fullName>
    </submittedName>
</protein>
<feature type="transmembrane region" description="Helical" evidence="8">
    <location>
        <begin position="25"/>
        <end position="43"/>
    </location>
</feature>
<feature type="transmembrane region" description="Helical" evidence="8">
    <location>
        <begin position="174"/>
        <end position="197"/>
    </location>
</feature>
<name>A0A7Z0AAZ0_9MICO</name>
<dbReference type="Proteomes" id="UP000539111">
    <property type="component" value="Unassembled WGS sequence"/>
</dbReference>
<feature type="transmembrane region" description="Helical" evidence="8">
    <location>
        <begin position="96"/>
        <end position="124"/>
    </location>
</feature>
<evidence type="ECO:0000256" key="4">
    <source>
        <dbReference type="ARBA" id="ARBA00022692"/>
    </source>
</evidence>
<feature type="transmembrane region" description="Helical" evidence="8">
    <location>
        <begin position="426"/>
        <end position="450"/>
    </location>
</feature>
<dbReference type="GO" id="GO:0005886">
    <property type="term" value="C:plasma membrane"/>
    <property type="evidence" value="ECO:0007669"/>
    <property type="project" value="UniProtKB-SubCell"/>
</dbReference>
<evidence type="ECO:0000256" key="7">
    <source>
        <dbReference type="ARBA" id="ARBA00049663"/>
    </source>
</evidence>
<keyword evidence="10" id="KW-1185">Reference proteome</keyword>